<sequence>MERGRRRGKGRSKGGGRGQGHQRSLQPTLWYLEDQESQQRAFPAALEEGGGSTAYDLSQMPIVYPEDLASATVSAGGDDSYCVNFTKPLFWWRITAKHICADLAPLDGQLVPVPGVTQLSLKQLVDLRRRFLQKFNVPNEWGNGRESTKERAKCNSRHARSMAWARLEHLYRTRLMHAYGAIPEELLQHFRVDVYGNVVALDAVPGSPAAFSMDHIMPWSRGGLTKTENLMALSEAANLAKSDTLHCFIIQQQRRQVPQAGHQAALLASASRPASVSSGATQAGKVVNHLLIKEKKRPIMVKKDGQRQQAFKTMYFLQPMPMGLQVSELIELWQRIKGIQDRRNEGSAQGTVADPAEEEQQLQAAHKHRIELLKTLLCQPWPGMLKVRHEKNTAITADGLHSIMAHFIKVARKFATALPTIELTAQLARGEPLPDSTSDSSSTTSTVMDEESRTSGNAEVTSEDEIAEDEGEEGEDGPPSKPAPPPTLLQPQLLPPLPIGSKQRPRMPSDNGALLQSSISGTKSSPQQHPSQPAGTHPTSTLLSPSPKDPFTCPSAPPVSPLARTPQHLPGHPNSPDFAARINHSNPAQEAHQSLKTLHFASITAPLTADQSLATPIVDTVQQPPLVQPHSETRPPQNGVGLKNGLVSEPLEPTPPAVYLPSLQPQPPSRPKFWMPQPSNPYIQLPLPEHLAPDAHHLPFSNGTLLVHHPPQHSIAATPISAPAAQPHTHAGTRSGMVSHMVSPGTRMPPLSPSLGEGNDGSDAPPAHAQKAGSTWLGGWNVAFVPEHRLPPPTAHFNPAPLPPMAPVLSSPPMLPSSPAAQALPPAHAPPQSQPRKPVPRWLHSLLCLGSRSAGAGAPASVGGPNNNRSHIMPPERRHADSMAPSLLRSPVRVAPV</sequence>
<feature type="compositionally biased region" description="Basic residues" evidence="1">
    <location>
        <begin position="1"/>
        <end position="14"/>
    </location>
</feature>
<proteinExistence type="predicted"/>
<dbReference type="PANTHER" id="PTHR33427:SF2">
    <property type="entry name" value="TRICHOHYALIN"/>
    <property type="match status" value="1"/>
</dbReference>
<dbReference type="Gene3D" id="1.10.30.50">
    <property type="match status" value="1"/>
</dbReference>
<reference evidence="2" key="1">
    <citation type="submission" date="2021-01" db="EMBL/GenBank/DDBJ databases">
        <authorList>
            <person name="Corre E."/>
            <person name="Pelletier E."/>
            <person name="Niang G."/>
            <person name="Scheremetjew M."/>
            <person name="Finn R."/>
            <person name="Kale V."/>
            <person name="Holt S."/>
            <person name="Cochrane G."/>
            <person name="Meng A."/>
            <person name="Brown T."/>
            <person name="Cohen L."/>
        </authorList>
    </citation>
    <scope>NUCLEOTIDE SEQUENCE</scope>
    <source>
        <strain evidence="2">CCMP1320</strain>
    </source>
</reference>
<gene>
    <name evidence="2" type="ORF">DTER00134_LOCUS17603</name>
</gene>
<feature type="compositionally biased region" description="Pro residues" evidence="1">
    <location>
        <begin position="479"/>
        <end position="498"/>
    </location>
</feature>
<dbReference type="PANTHER" id="PTHR33427">
    <property type="entry name" value="HNH ENDONUCLEASE"/>
    <property type="match status" value="1"/>
</dbReference>
<feature type="region of interest" description="Disordered" evidence="1">
    <location>
        <begin position="429"/>
        <end position="594"/>
    </location>
</feature>
<feature type="compositionally biased region" description="Acidic residues" evidence="1">
    <location>
        <begin position="461"/>
        <end position="476"/>
    </location>
</feature>
<feature type="compositionally biased region" description="Low complexity" evidence="1">
    <location>
        <begin position="435"/>
        <end position="446"/>
    </location>
</feature>
<dbReference type="AlphaFoldDB" id="A0A7S3R530"/>
<feature type="compositionally biased region" description="Pro residues" evidence="1">
    <location>
        <begin position="652"/>
        <end position="667"/>
    </location>
</feature>
<feature type="region of interest" description="Disordered" evidence="1">
    <location>
        <begin position="1"/>
        <end position="27"/>
    </location>
</feature>
<name>A0A7S3R530_DUNTE</name>
<evidence type="ECO:0000313" key="2">
    <source>
        <dbReference type="EMBL" id="CAE0502530.1"/>
    </source>
</evidence>
<feature type="region of interest" description="Disordered" evidence="1">
    <location>
        <begin position="854"/>
        <end position="897"/>
    </location>
</feature>
<organism evidence="2">
    <name type="scientific">Dunaliella tertiolecta</name>
    <name type="common">Green alga</name>
    <dbReference type="NCBI Taxonomy" id="3047"/>
    <lineage>
        <taxon>Eukaryota</taxon>
        <taxon>Viridiplantae</taxon>
        <taxon>Chlorophyta</taxon>
        <taxon>core chlorophytes</taxon>
        <taxon>Chlorophyceae</taxon>
        <taxon>CS clade</taxon>
        <taxon>Chlamydomonadales</taxon>
        <taxon>Dunaliellaceae</taxon>
        <taxon>Dunaliella</taxon>
    </lineage>
</organism>
<evidence type="ECO:0000256" key="1">
    <source>
        <dbReference type="SAM" id="MobiDB-lite"/>
    </source>
</evidence>
<feature type="region of interest" description="Disordered" evidence="1">
    <location>
        <begin position="725"/>
        <end position="773"/>
    </location>
</feature>
<feature type="compositionally biased region" description="Low complexity" evidence="1">
    <location>
        <begin position="854"/>
        <end position="864"/>
    </location>
</feature>
<feature type="region of interest" description="Disordered" evidence="1">
    <location>
        <begin position="645"/>
        <end position="667"/>
    </location>
</feature>
<feature type="compositionally biased region" description="Polar residues" evidence="1">
    <location>
        <begin position="514"/>
        <end position="544"/>
    </location>
</feature>
<feature type="compositionally biased region" description="Low complexity" evidence="1">
    <location>
        <begin position="808"/>
        <end position="826"/>
    </location>
</feature>
<feature type="compositionally biased region" description="Polar residues" evidence="1">
    <location>
        <begin position="583"/>
        <end position="594"/>
    </location>
</feature>
<feature type="region of interest" description="Disordered" evidence="1">
    <location>
        <begin position="808"/>
        <end position="839"/>
    </location>
</feature>
<protein>
    <submittedName>
        <fullName evidence="2">Uncharacterized protein</fullName>
    </submittedName>
</protein>
<dbReference type="EMBL" id="HBIP01029143">
    <property type="protein sequence ID" value="CAE0502530.1"/>
    <property type="molecule type" value="Transcribed_RNA"/>
</dbReference>
<accession>A0A7S3R530</accession>